<organism evidence="1 2">
    <name type="scientific">Chryseobacterium oncorhynchi</name>
    <dbReference type="NCBI Taxonomy" id="741074"/>
    <lineage>
        <taxon>Bacteria</taxon>
        <taxon>Pseudomonadati</taxon>
        <taxon>Bacteroidota</taxon>
        <taxon>Flavobacteriia</taxon>
        <taxon>Flavobacteriales</taxon>
        <taxon>Weeksellaceae</taxon>
        <taxon>Chryseobacterium group</taxon>
        <taxon>Chryseobacterium</taxon>
    </lineage>
</organism>
<sequence length="75" mass="8543">MNINILLIKYLKEGLSQTEVSEELKKIDFKPNSVSSVEKKLKSLREEYGAKTLFHLACILHERDELGIKAAPSQK</sequence>
<evidence type="ECO:0000313" key="2">
    <source>
        <dbReference type="Proteomes" id="UP000236182"/>
    </source>
</evidence>
<accession>A0A316WHV0</accession>
<dbReference type="RefSeq" id="WP_109623798.1">
    <property type="nucleotide sequence ID" value="NZ_PPEI02000009.1"/>
</dbReference>
<reference evidence="1" key="1">
    <citation type="submission" date="2018-04" db="EMBL/GenBank/DDBJ databases">
        <title>Draft Genome Sequences of Chryseobacterium lactis NCTC11390T isolated from milk, Chryseobacterium oncorhynchi 701B-08T from rainbow trout, and Chryseobacterium viscerum 687B-08T from diseased fish.</title>
        <authorList>
            <person name="Jeong J.-J."/>
            <person name="Lee Y.J."/>
            <person name="Pathiraja D."/>
            <person name="Park B."/>
            <person name="Choi I.-G."/>
            <person name="Kim K.D."/>
        </authorList>
    </citation>
    <scope>NUCLEOTIDE SEQUENCE [LARGE SCALE GENOMIC DNA]</scope>
    <source>
        <strain evidence="1">701B-08</strain>
    </source>
</reference>
<dbReference type="AlphaFoldDB" id="A0A316WHV0"/>
<gene>
    <name evidence="1" type="ORF">C1638_020515</name>
</gene>
<protein>
    <submittedName>
        <fullName evidence="1">Uncharacterized protein</fullName>
    </submittedName>
</protein>
<evidence type="ECO:0000313" key="1">
    <source>
        <dbReference type="EMBL" id="PWN59953.1"/>
    </source>
</evidence>
<name>A0A316WHV0_9FLAO</name>
<comment type="caution">
    <text evidence="1">The sequence shown here is derived from an EMBL/GenBank/DDBJ whole genome shotgun (WGS) entry which is preliminary data.</text>
</comment>
<dbReference type="EMBL" id="PPEI02000009">
    <property type="protein sequence ID" value="PWN59953.1"/>
    <property type="molecule type" value="Genomic_DNA"/>
</dbReference>
<dbReference type="Proteomes" id="UP000236182">
    <property type="component" value="Unassembled WGS sequence"/>
</dbReference>
<dbReference type="OrthoDB" id="1451965at2"/>
<proteinExistence type="predicted"/>
<keyword evidence="2" id="KW-1185">Reference proteome</keyword>